<protein>
    <submittedName>
        <fullName evidence="2">Uncharacterized protein</fullName>
    </submittedName>
</protein>
<reference evidence="2" key="1">
    <citation type="submission" date="2022-10" db="EMBL/GenBank/DDBJ databases">
        <title>Fusarium specimens isolated from Avocado Roots.</title>
        <authorList>
            <person name="Stajich J."/>
            <person name="Roper C."/>
            <person name="Heimlech-Rivalta G."/>
        </authorList>
    </citation>
    <scope>NUCLEOTIDE SEQUENCE</scope>
    <source>
        <strain evidence="2">CF00143</strain>
    </source>
</reference>
<dbReference type="EMBL" id="JAPDHF010000016">
    <property type="protein sequence ID" value="KAJ4007859.1"/>
    <property type="molecule type" value="Genomic_DNA"/>
</dbReference>
<gene>
    <name evidence="2" type="ORF">NW766_009668</name>
</gene>
<keyword evidence="3" id="KW-1185">Reference proteome</keyword>
<accession>A0A9W8U6S3</accession>
<evidence type="ECO:0000313" key="2">
    <source>
        <dbReference type="EMBL" id="KAJ4007859.1"/>
    </source>
</evidence>
<evidence type="ECO:0000256" key="1">
    <source>
        <dbReference type="SAM" id="MobiDB-lite"/>
    </source>
</evidence>
<name>A0A9W8U6S3_9HYPO</name>
<comment type="caution">
    <text evidence="2">The sequence shown here is derived from an EMBL/GenBank/DDBJ whole genome shotgun (WGS) entry which is preliminary data.</text>
</comment>
<organism evidence="2 3">
    <name type="scientific">Fusarium irregulare</name>
    <dbReference type="NCBI Taxonomy" id="2494466"/>
    <lineage>
        <taxon>Eukaryota</taxon>
        <taxon>Fungi</taxon>
        <taxon>Dikarya</taxon>
        <taxon>Ascomycota</taxon>
        <taxon>Pezizomycotina</taxon>
        <taxon>Sordariomycetes</taxon>
        <taxon>Hypocreomycetidae</taxon>
        <taxon>Hypocreales</taxon>
        <taxon>Nectriaceae</taxon>
        <taxon>Fusarium</taxon>
        <taxon>Fusarium incarnatum-equiseti species complex</taxon>
    </lineage>
</organism>
<feature type="compositionally biased region" description="Acidic residues" evidence="1">
    <location>
        <begin position="108"/>
        <end position="121"/>
    </location>
</feature>
<feature type="region of interest" description="Disordered" evidence="1">
    <location>
        <begin position="75"/>
        <end position="140"/>
    </location>
</feature>
<feature type="compositionally biased region" description="Basic residues" evidence="1">
    <location>
        <begin position="81"/>
        <end position="100"/>
    </location>
</feature>
<dbReference type="Proteomes" id="UP001152130">
    <property type="component" value="Unassembled WGS sequence"/>
</dbReference>
<evidence type="ECO:0000313" key="3">
    <source>
        <dbReference type="Proteomes" id="UP001152130"/>
    </source>
</evidence>
<proteinExistence type="predicted"/>
<sequence>MPKGLLDQIEHWRTLGIKAKKRSAAEQQECDKREAVLHSTRMMAAELGSGHANHEALSEAKAVMELNFIEPSTSKLLVGQKRSRATGKKPAANKRARKAAPSKGNSQEAEDADEAEEEWSSETEIKTQLSYKGYNHRSLL</sequence>
<dbReference type="AlphaFoldDB" id="A0A9W8U6S3"/>